<dbReference type="InterPro" id="IPR011006">
    <property type="entry name" value="CheY-like_superfamily"/>
</dbReference>
<dbReference type="PROSITE" id="PS50110">
    <property type="entry name" value="RESPONSE_REGULATORY"/>
    <property type="match status" value="1"/>
</dbReference>
<organism evidence="9 10">
    <name type="scientific">Clostridium chauvoei</name>
    <dbReference type="NCBI Taxonomy" id="46867"/>
    <lineage>
        <taxon>Bacteria</taxon>
        <taxon>Bacillati</taxon>
        <taxon>Bacillota</taxon>
        <taxon>Clostridia</taxon>
        <taxon>Eubacteriales</taxon>
        <taxon>Clostridiaceae</taxon>
        <taxon>Clostridium</taxon>
    </lineage>
</organism>
<comment type="caution">
    <text evidence="9">The sequence shown here is derived from an EMBL/GenBank/DDBJ whole genome shotgun (WGS) entry which is preliminary data.</text>
</comment>
<evidence type="ECO:0000256" key="2">
    <source>
        <dbReference type="ARBA" id="ARBA00023015"/>
    </source>
</evidence>
<feature type="domain" description="HTH araC/xylS-type" evidence="7">
    <location>
        <begin position="133"/>
        <end position="231"/>
    </location>
</feature>
<dbReference type="InterPro" id="IPR018060">
    <property type="entry name" value="HTH_AraC"/>
</dbReference>
<dbReference type="Pfam" id="PF00072">
    <property type="entry name" value="Response_reg"/>
    <property type="match status" value="1"/>
</dbReference>
<evidence type="ECO:0000256" key="3">
    <source>
        <dbReference type="ARBA" id="ARBA00023125"/>
    </source>
</evidence>
<evidence type="ECO:0000259" key="7">
    <source>
        <dbReference type="PROSITE" id="PS01124"/>
    </source>
</evidence>
<dbReference type="SMART" id="SM00342">
    <property type="entry name" value="HTH_ARAC"/>
    <property type="match status" value="1"/>
</dbReference>
<dbReference type="InterPro" id="IPR020449">
    <property type="entry name" value="Tscrpt_reg_AraC-type_HTH"/>
</dbReference>
<comment type="function">
    <text evidence="5">May play the central regulatory role in sporulation. It may be an element of the effector pathway responsible for the activation of sporulation genes in response to nutritional stress. Spo0A may act in concert with spo0H (a sigma factor) to control the expression of some genes that are critical to the sporulation process.</text>
</comment>
<keyword evidence="4" id="KW-0804">Transcription</keyword>
<dbReference type="SUPFAM" id="SSF46689">
    <property type="entry name" value="Homeodomain-like"/>
    <property type="match status" value="2"/>
</dbReference>
<protein>
    <recommendedName>
        <fullName evidence="1">Stage 0 sporulation protein A homolog</fullName>
    </recommendedName>
</protein>
<accession>A0ABD4RDU1</accession>
<dbReference type="Gene3D" id="3.40.50.2300">
    <property type="match status" value="1"/>
</dbReference>
<dbReference type="AlphaFoldDB" id="A0ABD4RDU1"/>
<gene>
    <name evidence="9" type="ORF">K4H94_00025</name>
</gene>
<dbReference type="Gene3D" id="1.10.10.60">
    <property type="entry name" value="Homeodomain-like"/>
    <property type="match status" value="2"/>
</dbReference>
<evidence type="ECO:0000256" key="1">
    <source>
        <dbReference type="ARBA" id="ARBA00018672"/>
    </source>
</evidence>
<dbReference type="Pfam" id="PF12833">
    <property type="entry name" value="HTH_18"/>
    <property type="match status" value="1"/>
</dbReference>
<keyword evidence="3 9" id="KW-0238">DNA-binding</keyword>
<evidence type="ECO:0000256" key="4">
    <source>
        <dbReference type="ARBA" id="ARBA00023163"/>
    </source>
</evidence>
<feature type="modified residue" description="4-aspartylphosphate" evidence="6">
    <location>
        <position position="55"/>
    </location>
</feature>
<dbReference type="InterPro" id="IPR001789">
    <property type="entry name" value="Sig_transdc_resp-reg_receiver"/>
</dbReference>
<sequence length="235" mass="27157">MVKVILADNENLEVEALKIIINNKFKNVKVVGIANYGDEVLDMVENLNPDIIFIDALLPILNGYEVCKIIKKKDKDKKIILMSIYDDFELVRQALKLKVDDYLLKPIKADKVIESINDIIGTSEDYSIDNEIKFVLNYIENNINSNIMLQDIASCMKLSISYLSKAFKNTMGTNFNKYVTNRKIEEAKKILKNTNTSISDITFYIGYNEPNYFCKVFKKVEGMTPLEYREKYNNK</sequence>
<dbReference type="RefSeq" id="WP_021875609.1">
    <property type="nucleotide sequence ID" value="NZ_CP018630.1"/>
</dbReference>
<dbReference type="PANTHER" id="PTHR43280:SF2">
    <property type="entry name" value="HTH-TYPE TRANSCRIPTIONAL REGULATOR EXSA"/>
    <property type="match status" value="1"/>
</dbReference>
<name>A0ABD4RDU1_9CLOT</name>
<keyword evidence="2" id="KW-0805">Transcription regulation</keyword>
<dbReference type="KEGG" id="cchv:BTM20_07055"/>
<proteinExistence type="predicted"/>
<evidence type="ECO:0000313" key="9">
    <source>
        <dbReference type="EMBL" id="MBX7289437.1"/>
    </source>
</evidence>
<dbReference type="SUPFAM" id="SSF52172">
    <property type="entry name" value="CheY-like"/>
    <property type="match status" value="1"/>
</dbReference>
<dbReference type="SMART" id="SM00448">
    <property type="entry name" value="REC"/>
    <property type="match status" value="1"/>
</dbReference>
<dbReference type="PANTHER" id="PTHR43280">
    <property type="entry name" value="ARAC-FAMILY TRANSCRIPTIONAL REGULATOR"/>
    <property type="match status" value="1"/>
</dbReference>
<feature type="domain" description="Response regulatory" evidence="8">
    <location>
        <begin position="3"/>
        <end position="120"/>
    </location>
</feature>
<evidence type="ECO:0000313" key="10">
    <source>
        <dbReference type="Proteomes" id="UP000775179"/>
    </source>
</evidence>
<evidence type="ECO:0000259" key="8">
    <source>
        <dbReference type="PROSITE" id="PS50110"/>
    </source>
</evidence>
<dbReference type="InterPro" id="IPR009057">
    <property type="entry name" value="Homeodomain-like_sf"/>
</dbReference>
<reference evidence="9 10" key="1">
    <citation type="submission" date="2021-08" db="EMBL/GenBank/DDBJ databases">
        <title>Genome sequence analysis of Clostridium chauvoei strains of European origin and evaluation of typing options for outbreak investigations.</title>
        <authorList>
            <person name="Abdel-Glil M."/>
            <person name="Thomas P."/>
            <person name="Seyboldt C."/>
        </authorList>
    </citation>
    <scope>NUCLEOTIDE SEQUENCE [LARGE SCALE GENOMIC DNA]</scope>
    <source>
        <strain evidence="9 10">S0260-09</strain>
    </source>
</reference>
<keyword evidence="6" id="KW-0597">Phosphoprotein</keyword>
<dbReference type="PRINTS" id="PR00032">
    <property type="entry name" value="HTHARAC"/>
</dbReference>
<dbReference type="PROSITE" id="PS00041">
    <property type="entry name" value="HTH_ARAC_FAMILY_1"/>
    <property type="match status" value="1"/>
</dbReference>
<dbReference type="EMBL" id="JAIFTX010000001">
    <property type="protein sequence ID" value="MBX7289437.1"/>
    <property type="molecule type" value="Genomic_DNA"/>
</dbReference>
<evidence type="ECO:0000256" key="6">
    <source>
        <dbReference type="PROSITE-ProRule" id="PRU00169"/>
    </source>
</evidence>
<dbReference type="InterPro" id="IPR018062">
    <property type="entry name" value="HTH_AraC-typ_CS"/>
</dbReference>
<evidence type="ECO:0000256" key="5">
    <source>
        <dbReference type="ARBA" id="ARBA00024867"/>
    </source>
</evidence>
<dbReference type="Proteomes" id="UP000775179">
    <property type="component" value="Unassembled WGS sequence"/>
</dbReference>
<dbReference type="GeneID" id="66301622"/>
<dbReference type="GO" id="GO:0003677">
    <property type="term" value="F:DNA binding"/>
    <property type="evidence" value="ECO:0007669"/>
    <property type="project" value="UniProtKB-KW"/>
</dbReference>
<dbReference type="PROSITE" id="PS01124">
    <property type="entry name" value="HTH_ARAC_FAMILY_2"/>
    <property type="match status" value="1"/>
</dbReference>